<dbReference type="Gene3D" id="1.20.1290.10">
    <property type="entry name" value="AhpD-like"/>
    <property type="match status" value="1"/>
</dbReference>
<dbReference type="PATRIC" id="fig|1179773.3.peg.3939"/>
<dbReference type="KEGG" id="sesp:BN6_39380"/>
<gene>
    <name evidence="3" type="ordered locus">BN6_39380</name>
</gene>
<sequence>MPTYVEAPFPDHTPETAPPGSRRAMTATADRLGYLPAPVARLAASPHLLDGFLKVSGLFEAATLDSTAREVVILTIATRNGCEVCVAMHTAILTGLGAQPGLIEELREQRPLSDARLEAVRTFTLAVLATSGAVDDDALRAFLAHGHTPQNALEVVLGIGAYTMSTLANRLTRAPLDEPLAPFAWHPHVEAQSCS</sequence>
<evidence type="ECO:0000313" key="4">
    <source>
        <dbReference type="Proteomes" id="UP000006281"/>
    </source>
</evidence>
<dbReference type="STRING" id="1179773.BN6_39380"/>
<name>K0JYL3_SACES</name>
<dbReference type="Pfam" id="PF02627">
    <property type="entry name" value="CMD"/>
    <property type="match status" value="1"/>
</dbReference>
<dbReference type="HOGENOM" id="CLU_082760_5_1_11"/>
<evidence type="ECO:0000259" key="2">
    <source>
        <dbReference type="Pfam" id="PF02627"/>
    </source>
</evidence>
<evidence type="ECO:0000256" key="1">
    <source>
        <dbReference type="SAM" id="MobiDB-lite"/>
    </source>
</evidence>
<dbReference type="NCBIfam" id="TIGR00778">
    <property type="entry name" value="ahpD_dom"/>
    <property type="match status" value="1"/>
</dbReference>
<dbReference type="InterPro" id="IPR004675">
    <property type="entry name" value="AhpD_core"/>
</dbReference>
<dbReference type="eggNOG" id="COG2128">
    <property type="taxonomic scope" value="Bacteria"/>
</dbReference>
<dbReference type="GO" id="GO:0051920">
    <property type="term" value="F:peroxiredoxin activity"/>
    <property type="evidence" value="ECO:0007669"/>
    <property type="project" value="InterPro"/>
</dbReference>
<protein>
    <submittedName>
        <fullName evidence="3">Carboxymuconolactone decarboxylase</fullName>
    </submittedName>
</protein>
<reference evidence="3 4" key="1">
    <citation type="journal article" date="2012" name="BMC Genomics">
        <title>Complete genome sequence of Saccharothrix espanaensis DSM 44229T and comparison to the other completely sequenced Pseudonocardiaceae.</title>
        <authorList>
            <person name="Strobel T."/>
            <person name="Al-Dilaimi A."/>
            <person name="Blom J."/>
            <person name="Gessner A."/>
            <person name="Kalinowski J."/>
            <person name="Luzhetska M."/>
            <person name="Puhler A."/>
            <person name="Szczepanowski R."/>
            <person name="Bechthold A."/>
            <person name="Ruckert C."/>
        </authorList>
    </citation>
    <scope>NUCLEOTIDE SEQUENCE [LARGE SCALE GENOMIC DNA]</scope>
    <source>
        <strain evidence="4">ATCC 51144 / DSM 44229 / JCM 9112 / NBRC 15066 / NRRL 15764</strain>
    </source>
</reference>
<dbReference type="InterPro" id="IPR003779">
    <property type="entry name" value="CMD-like"/>
</dbReference>
<dbReference type="PANTHER" id="PTHR35446">
    <property type="entry name" value="SI:CH211-175M2.5"/>
    <property type="match status" value="1"/>
</dbReference>
<organism evidence="3 4">
    <name type="scientific">Saccharothrix espanaensis (strain ATCC 51144 / DSM 44229 / JCM 9112 / NBRC 15066 / NRRL 15764)</name>
    <dbReference type="NCBI Taxonomy" id="1179773"/>
    <lineage>
        <taxon>Bacteria</taxon>
        <taxon>Bacillati</taxon>
        <taxon>Actinomycetota</taxon>
        <taxon>Actinomycetes</taxon>
        <taxon>Pseudonocardiales</taxon>
        <taxon>Pseudonocardiaceae</taxon>
        <taxon>Saccharothrix</taxon>
    </lineage>
</organism>
<dbReference type="SUPFAM" id="SSF69118">
    <property type="entry name" value="AhpD-like"/>
    <property type="match status" value="1"/>
</dbReference>
<feature type="region of interest" description="Disordered" evidence="1">
    <location>
        <begin position="1"/>
        <end position="22"/>
    </location>
</feature>
<dbReference type="Proteomes" id="UP000006281">
    <property type="component" value="Chromosome"/>
</dbReference>
<dbReference type="EMBL" id="HE804045">
    <property type="protein sequence ID" value="CCH31226.1"/>
    <property type="molecule type" value="Genomic_DNA"/>
</dbReference>
<evidence type="ECO:0000313" key="3">
    <source>
        <dbReference type="EMBL" id="CCH31226.1"/>
    </source>
</evidence>
<dbReference type="AlphaFoldDB" id="K0JYL3"/>
<accession>K0JYL3</accession>
<dbReference type="PANTHER" id="PTHR35446:SF3">
    <property type="entry name" value="CMD DOMAIN-CONTAINING PROTEIN"/>
    <property type="match status" value="1"/>
</dbReference>
<keyword evidence="4" id="KW-1185">Reference proteome</keyword>
<feature type="domain" description="Carboxymuconolactone decarboxylase-like" evidence="2">
    <location>
        <begin position="58"/>
        <end position="109"/>
    </location>
</feature>
<dbReference type="InterPro" id="IPR029032">
    <property type="entry name" value="AhpD-like"/>
</dbReference>
<proteinExistence type="predicted"/>